<dbReference type="Proteomes" id="UP000000813">
    <property type="component" value="Plasmid At"/>
</dbReference>
<evidence type="ECO:0000256" key="4">
    <source>
        <dbReference type="ARBA" id="ARBA00022989"/>
    </source>
</evidence>
<dbReference type="HOGENOM" id="CLU_120964_3_1_5"/>
<evidence type="ECO:0000256" key="6">
    <source>
        <dbReference type="SAM" id="Phobius"/>
    </source>
</evidence>
<dbReference type="EMBL" id="AE007872">
    <property type="protein sequence ID" value="AAK90668.1"/>
    <property type="molecule type" value="Genomic_DNA"/>
</dbReference>
<dbReference type="BioCyc" id="AGRO:ATU5292-MONOMER"/>
<sequence>MDEGAEADAESALVELQQLRRLEMASIAEATTLVLLVGLAVPAKHIFNWPEGSKYLGPIHGIAFLTYMWITLQTLAGGGWRRRDAARLFAAAFIPFAGYFNIQWLRRRTILMATNIGDGT</sequence>
<accession>A9CLE6</accession>
<name>A9CLE6_AGRFC</name>
<dbReference type="GO" id="GO:0005886">
    <property type="term" value="C:plasma membrane"/>
    <property type="evidence" value="ECO:0007669"/>
    <property type="project" value="UniProtKB-SubCell"/>
</dbReference>
<feature type="transmembrane region" description="Helical" evidence="6">
    <location>
        <begin position="55"/>
        <end position="73"/>
    </location>
</feature>
<evidence type="ECO:0000256" key="2">
    <source>
        <dbReference type="ARBA" id="ARBA00022475"/>
    </source>
</evidence>
<dbReference type="KEGG" id="atu:Atu5292"/>
<feature type="transmembrane region" description="Helical" evidence="6">
    <location>
        <begin position="24"/>
        <end position="43"/>
    </location>
</feature>
<keyword evidence="3 6" id="KW-0812">Transmembrane</keyword>
<dbReference type="InterPro" id="IPR023845">
    <property type="entry name" value="DUF3817_TM"/>
</dbReference>
<evidence type="ECO:0000256" key="1">
    <source>
        <dbReference type="ARBA" id="ARBA00004651"/>
    </source>
</evidence>
<dbReference type="RefSeq" id="WP_010974550.1">
    <property type="nucleotide sequence ID" value="NC_003064.2"/>
</dbReference>
<dbReference type="NCBIfam" id="TIGR03954">
    <property type="entry name" value="integ_memb_HG"/>
    <property type="match status" value="1"/>
</dbReference>
<dbReference type="EnsemblBacteria" id="AAK90668">
    <property type="protein sequence ID" value="AAK90668"/>
    <property type="gene ID" value="Atu5292"/>
</dbReference>
<reference evidence="8 9" key="1">
    <citation type="journal article" date="2001" name="Science">
        <title>The genome of the natural genetic engineer Agrobacterium tumefaciens C58.</title>
        <authorList>
            <person name="Wood D.W."/>
            <person name="Setubal J.C."/>
            <person name="Kaul R."/>
            <person name="Monks D.E."/>
            <person name="Kitajima J.P."/>
            <person name="Okura V.K."/>
            <person name="Zhou Y."/>
            <person name="Chen L."/>
            <person name="Wood G.E."/>
            <person name="Almeida N.F.Jr."/>
            <person name="Woo L."/>
            <person name="Chen Y."/>
            <person name="Paulsen I.T."/>
            <person name="Eisen J.A."/>
            <person name="Karp P.D."/>
            <person name="Bovee D.Sr."/>
            <person name="Chapman P."/>
            <person name="Clendenning J."/>
            <person name="Deatherage G."/>
            <person name="Gillet W."/>
            <person name="Grant C."/>
            <person name="Kutyavin T."/>
            <person name="Levy R."/>
            <person name="Li M.J."/>
            <person name="McClelland E."/>
            <person name="Palmieri A."/>
            <person name="Raymond C."/>
            <person name="Rouse G."/>
            <person name="Saenphimmachak C."/>
            <person name="Wu Z."/>
            <person name="Romero P."/>
            <person name="Gordon D."/>
            <person name="Zhang S."/>
            <person name="Yoo H."/>
            <person name="Tao Y."/>
            <person name="Biddle P."/>
            <person name="Jung M."/>
            <person name="Krespan W."/>
            <person name="Perry M."/>
            <person name="Gordon-Kamm B."/>
            <person name="Liao L."/>
            <person name="Kim S."/>
            <person name="Hendrick C."/>
            <person name="Zhao Z.Y."/>
            <person name="Dolan M."/>
            <person name="Chumley F."/>
            <person name="Tingey S.V."/>
            <person name="Tomb J.F."/>
            <person name="Gordon M.P."/>
            <person name="Olson M.V."/>
            <person name="Nester E.W."/>
        </authorList>
    </citation>
    <scope>NUCLEOTIDE SEQUENCE [LARGE SCALE GENOMIC DNA]</scope>
    <source>
        <strain evidence="9">C58 / ATCC 33970</strain>
    </source>
</reference>
<dbReference type="PIR" id="AG3195">
    <property type="entry name" value="AG3195"/>
</dbReference>
<evidence type="ECO:0000259" key="7">
    <source>
        <dbReference type="Pfam" id="PF12823"/>
    </source>
</evidence>
<dbReference type="AlphaFoldDB" id="A9CLE6"/>
<dbReference type="OrthoDB" id="1121311at2"/>
<dbReference type="eggNOG" id="ENOG5032TV1">
    <property type="taxonomic scope" value="Bacteria"/>
</dbReference>
<geneLocation type="plasmid" evidence="8 9">
    <name>At</name>
</geneLocation>
<feature type="transmembrane region" description="Helical" evidence="6">
    <location>
        <begin position="85"/>
        <end position="102"/>
    </location>
</feature>
<proteinExistence type="predicted"/>
<evidence type="ECO:0000313" key="9">
    <source>
        <dbReference type="Proteomes" id="UP000000813"/>
    </source>
</evidence>
<feature type="domain" description="DUF3817" evidence="7">
    <location>
        <begin position="19"/>
        <end position="107"/>
    </location>
</feature>
<organism evidence="8 9">
    <name type="scientific">Agrobacterium fabrum (strain C58 / ATCC 33970)</name>
    <name type="common">Agrobacterium tumefaciens (strain C58)</name>
    <dbReference type="NCBI Taxonomy" id="176299"/>
    <lineage>
        <taxon>Bacteria</taxon>
        <taxon>Pseudomonadati</taxon>
        <taxon>Pseudomonadota</taxon>
        <taxon>Alphaproteobacteria</taxon>
        <taxon>Hyphomicrobiales</taxon>
        <taxon>Rhizobiaceae</taxon>
        <taxon>Rhizobium/Agrobacterium group</taxon>
        <taxon>Agrobacterium</taxon>
        <taxon>Agrobacterium tumefaciens complex</taxon>
    </lineage>
</organism>
<dbReference type="GeneID" id="1137065"/>
<keyword evidence="4 6" id="KW-1133">Transmembrane helix</keyword>
<evidence type="ECO:0000256" key="3">
    <source>
        <dbReference type="ARBA" id="ARBA00022692"/>
    </source>
</evidence>
<reference evidence="8 9" key="2">
    <citation type="journal article" date="2001" name="Science">
        <title>Genome sequence of the plant pathogen and biotechnology agent Agrobacterium tumefaciens C58.</title>
        <authorList>
            <person name="Goodner B."/>
            <person name="Hinkle G."/>
            <person name="Gattung S."/>
            <person name="Miller N."/>
            <person name="Blanchard M."/>
            <person name="Qurollo B."/>
            <person name="Goldman B.S."/>
            <person name="Cao Y."/>
            <person name="Askenazi M."/>
            <person name="Halling C."/>
            <person name="Mullin L."/>
            <person name="Houmiel K."/>
            <person name="Gordon J."/>
            <person name="Vaudin M."/>
            <person name="Iartchouk O."/>
            <person name="Epp A."/>
            <person name="Liu F."/>
            <person name="Wollam C."/>
            <person name="Allinger M."/>
            <person name="Doughty D."/>
            <person name="Scott C."/>
            <person name="Lappas C."/>
            <person name="Markelz B."/>
            <person name="Flanagan C."/>
            <person name="Crowell C."/>
            <person name="Gurson J."/>
            <person name="Lomo C."/>
            <person name="Sear C."/>
            <person name="Strub G."/>
            <person name="Cielo C."/>
            <person name="Slater S."/>
        </authorList>
    </citation>
    <scope>NUCLEOTIDE SEQUENCE [LARGE SCALE GENOMIC DNA]</scope>
    <source>
        <strain evidence="9">C58 / ATCC 33970</strain>
    </source>
</reference>
<keyword evidence="8" id="KW-0614">Plasmid</keyword>
<evidence type="ECO:0000256" key="5">
    <source>
        <dbReference type="ARBA" id="ARBA00023136"/>
    </source>
</evidence>
<keyword evidence="2" id="KW-1003">Cell membrane</keyword>
<protein>
    <recommendedName>
        <fullName evidence="7">DUF3817 domain-containing protein</fullName>
    </recommendedName>
</protein>
<evidence type="ECO:0000313" key="8">
    <source>
        <dbReference type="EMBL" id="AAK90668.1"/>
    </source>
</evidence>
<gene>
    <name evidence="8" type="ordered locus">Atu5292</name>
</gene>
<keyword evidence="5 6" id="KW-0472">Membrane</keyword>
<dbReference type="Pfam" id="PF12823">
    <property type="entry name" value="DUF3817"/>
    <property type="match status" value="1"/>
</dbReference>
<keyword evidence="9" id="KW-1185">Reference proteome</keyword>
<comment type="subcellular location">
    <subcellularLocation>
        <location evidence="1">Cell membrane</location>
        <topology evidence="1">Multi-pass membrane protein</topology>
    </subcellularLocation>
</comment>